<protein>
    <recommendedName>
        <fullName evidence="7">Peptidase M48 domain-containing protein</fullName>
    </recommendedName>
</protein>
<reference evidence="8 9" key="1">
    <citation type="submission" date="2018-05" db="EMBL/GenBank/DDBJ databases">
        <title>Draft genome sequence of Scytalidium lignicola DSM 105466, a ubiquitous saprotrophic fungus.</title>
        <authorList>
            <person name="Buettner E."/>
            <person name="Gebauer A.M."/>
            <person name="Hofrichter M."/>
            <person name="Liers C."/>
            <person name="Kellner H."/>
        </authorList>
    </citation>
    <scope>NUCLEOTIDE SEQUENCE [LARGE SCALE GENOMIC DNA]</scope>
    <source>
        <strain evidence="8 9">DSM 105466</strain>
    </source>
</reference>
<keyword evidence="1 6" id="KW-0645">Protease</keyword>
<accession>A0A3E2HGM6</accession>
<evidence type="ECO:0000256" key="1">
    <source>
        <dbReference type="ARBA" id="ARBA00022670"/>
    </source>
</evidence>
<dbReference type="GO" id="GO:0034982">
    <property type="term" value="P:mitochondrial protein processing"/>
    <property type="evidence" value="ECO:0007669"/>
    <property type="project" value="TreeGrafter"/>
</dbReference>
<dbReference type="GO" id="GO:0046872">
    <property type="term" value="F:metal ion binding"/>
    <property type="evidence" value="ECO:0007669"/>
    <property type="project" value="UniProtKB-KW"/>
</dbReference>
<evidence type="ECO:0000256" key="2">
    <source>
        <dbReference type="ARBA" id="ARBA00022723"/>
    </source>
</evidence>
<comment type="similarity">
    <text evidence="6">Belongs to the peptidase M48 family.</text>
</comment>
<dbReference type="PANTHER" id="PTHR22726:SF1">
    <property type="entry name" value="METALLOENDOPEPTIDASE OMA1, MITOCHONDRIAL"/>
    <property type="match status" value="1"/>
</dbReference>
<dbReference type="AlphaFoldDB" id="A0A3E2HGM6"/>
<name>A0A3E2HGM6_SCYLI</name>
<evidence type="ECO:0000313" key="8">
    <source>
        <dbReference type="EMBL" id="RFU32312.1"/>
    </source>
</evidence>
<dbReference type="PANTHER" id="PTHR22726">
    <property type="entry name" value="METALLOENDOPEPTIDASE OMA1"/>
    <property type="match status" value="1"/>
</dbReference>
<dbReference type="InterPro" id="IPR001915">
    <property type="entry name" value="Peptidase_M48"/>
</dbReference>
<dbReference type="Pfam" id="PF01435">
    <property type="entry name" value="Peptidase_M48"/>
    <property type="match status" value="1"/>
</dbReference>
<dbReference type="OMA" id="RFNCYSE"/>
<dbReference type="STRING" id="5539.A0A3E2HGM6"/>
<organism evidence="8 9">
    <name type="scientific">Scytalidium lignicola</name>
    <name type="common">Hyphomycete</name>
    <dbReference type="NCBI Taxonomy" id="5539"/>
    <lineage>
        <taxon>Eukaryota</taxon>
        <taxon>Fungi</taxon>
        <taxon>Dikarya</taxon>
        <taxon>Ascomycota</taxon>
        <taxon>Pezizomycotina</taxon>
        <taxon>Leotiomycetes</taxon>
        <taxon>Leotiomycetes incertae sedis</taxon>
        <taxon>Scytalidium</taxon>
    </lineage>
</organism>
<dbReference type="EMBL" id="NCSJ02000057">
    <property type="protein sequence ID" value="RFU32312.1"/>
    <property type="molecule type" value="Genomic_DNA"/>
</dbReference>
<evidence type="ECO:0000256" key="6">
    <source>
        <dbReference type="RuleBase" id="RU003983"/>
    </source>
</evidence>
<keyword evidence="2" id="KW-0479">Metal-binding</keyword>
<dbReference type="OrthoDB" id="7464992at2759"/>
<comment type="cofactor">
    <cofactor evidence="6">
        <name>Zn(2+)</name>
        <dbReference type="ChEBI" id="CHEBI:29105"/>
    </cofactor>
    <text evidence="6">Binds 1 zinc ion per subunit.</text>
</comment>
<keyword evidence="3 6" id="KW-0378">Hydrolase</keyword>
<dbReference type="CDD" id="cd07331">
    <property type="entry name" value="M48C_Oma1_like"/>
    <property type="match status" value="1"/>
</dbReference>
<feature type="domain" description="Peptidase M48" evidence="7">
    <location>
        <begin position="154"/>
        <end position="334"/>
    </location>
</feature>
<evidence type="ECO:0000259" key="7">
    <source>
        <dbReference type="Pfam" id="PF01435"/>
    </source>
</evidence>
<keyword evidence="9" id="KW-1185">Reference proteome</keyword>
<evidence type="ECO:0000256" key="4">
    <source>
        <dbReference type="ARBA" id="ARBA00022833"/>
    </source>
</evidence>
<dbReference type="GO" id="GO:0006515">
    <property type="term" value="P:protein quality control for misfolded or incompletely synthesized proteins"/>
    <property type="evidence" value="ECO:0007669"/>
    <property type="project" value="TreeGrafter"/>
</dbReference>
<dbReference type="GO" id="GO:0005743">
    <property type="term" value="C:mitochondrial inner membrane"/>
    <property type="evidence" value="ECO:0007669"/>
    <property type="project" value="TreeGrafter"/>
</dbReference>
<dbReference type="GO" id="GO:0004222">
    <property type="term" value="F:metalloendopeptidase activity"/>
    <property type="evidence" value="ECO:0007669"/>
    <property type="project" value="InterPro"/>
</dbReference>
<proteinExistence type="inferred from homology"/>
<keyword evidence="4 6" id="KW-0862">Zinc</keyword>
<evidence type="ECO:0000256" key="3">
    <source>
        <dbReference type="ARBA" id="ARBA00022801"/>
    </source>
</evidence>
<sequence length="372" mass="41502">MFSRRLLQSSLKPRSASIVLPRATSAALRQPIAARIPRRFNSQFQRPLPPPQRPSPRIITRYDPIQARNARPLLTVDQILDATQSQSFKWLVIISCGSAVVFYCANLEVVPVSGRRRFNCYSEQSVEKEGEMMYKKIMSEYQGAFLPSFDPRSKMVRRVMSRLIPANDLEHVDWEVHVIDSPGTLNAFVIPGGKVFVFTGILPICRNDDGLAAILGHEIAHNVAQHAAEAMSSMVMLAPIRWALIFLDATGVTLGLGRVLGDIGLELGIARPASRKQESEADFIGLLMMAQACYNPEEAVRVWQRMQAANDDGPPEWLSTHPSNANRIEKITKWLPKAREAFGESGCVATSQHAKDFKEVMSNFGSFPVIFR</sequence>
<dbReference type="Gene3D" id="3.30.2010.10">
    <property type="entry name" value="Metalloproteases ('zincins'), catalytic domain"/>
    <property type="match status" value="1"/>
</dbReference>
<evidence type="ECO:0000256" key="5">
    <source>
        <dbReference type="ARBA" id="ARBA00023049"/>
    </source>
</evidence>
<comment type="caution">
    <text evidence="8">The sequence shown here is derived from an EMBL/GenBank/DDBJ whole genome shotgun (WGS) entry which is preliminary data.</text>
</comment>
<dbReference type="Proteomes" id="UP000258309">
    <property type="component" value="Unassembled WGS sequence"/>
</dbReference>
<gene>
    <name evidence="8" type="ORF">B7463_g4037</name>
</gene>
<dbReference type="InterPro" id="IPR051156">
    <property type="entry name" value="Mito/Outer_Membr_Metalloprot"/>
</dbReference>
<feature type="non-terminal residue" evidence="8">
    <location>
        <position position="1"/>
    </location>
</feature>
<keyword evidence="5 6" id="KW-0482">Metalloprotease</keyword>
<feature type="non-terminal residue" evidence="8">
    <location>
        <position position="372"/>
    </location>
</feature>
<evidence type="ECO:0000313" key="9">
    <source>
        <dbReference type="Proteomes" id="UP000258309"/>
    </source>
</evidence>